<keyword evidence="2" id="KW-1185">Reference proteome</keyword>
<dbReference type="SUPFAM" id="SSF56784">
    <property type="entry name" value="HAD-like"/>
    <property type="match status" value="1"/>
</dbReference>
<dbReference type="InterPro" id="IPR041492">
    <property type="entry name" value="HAD_2"/>
</dbReference>
<reference evidence="2" key="1">
    <citation type="journal article" date="2015" name="Nat. Genet.">
        <title>The genome and transcriptome of the zoonotic hookworm Ancylostoma ceylanicum identify infection-specific gene families.</title>
        <authorList>
            <person name="Schwarz E.M."/>
            <person name="Hu Y."/>
            <person name="Antoshechkin I."/>
            <person name="Miller M.M."/>
            <person name="Sternberg P.W."/>
            <person name="Aroian R.V."/>
        </authorList>
    </citation>
    <scope>NUCLEOTIDE SEQUENCE</scope>
    <source>
        <strain evidence="2">HY135</strain>
    </source>
</reference>
<feature type="non-terminal residue" evidence="1">
    <location>
        <position position="1"/>
    </location>
</feature>
<dbReference type="Gene3D" id="1.10.150.240">
    <property type="entry name" value="Putative phosphatase, domain 2"/>
    <property type="match status" value="1"/>
</dbReference>
<dbReference type="PANTHER" id="PTHR18901">
    <property type="entry name" value="2-DEOXYGLUCOSE-6-PHOSPHATE PHOSPHATASE 2"/>
    <property type="match status" value="1"/>
</dbReference>
<dbReference type="GO" id="GO:0016791">
    <property type="term" value="F:phosphatase activity"/>
    <property type="evidence" value="ECO:0007669"/>
    <property type="project" value="TreeGrafter"/>
</dbReference>
<organism evidence="1 2">
    <name type="scientific">Ancylostoma ceylanicum</name>
    <dbReference type="NCBI Taxonomy" id="53326"/>
    <lineage>
        <taxon>Eukaryota</taxon>
        <taxon>Metazoa</taxon>
        <taxon>Ecdysozoa</taxon>
        <taxon>Nematoda</taxon>
        <taxon>Chromadorea</taxon>
        <taxon>Rhabditida</taxon>
        <taxon>Rhabditina</taxon>
        <taxon>Rhabditomorpha</taxon>
        <taxon>Strongyloidea</taxon>
        <taxon>Ancylostomatidae</taxon>
        <taxon>Ancylostomatinae</taxon>
        <taxon>Ancylostoma</taxon>
    </lineage>
</organism>
<evidence type="ECO:0000313" key="2">
    <source>
        <dbReference type="Proteomes" id="UP000024635"/>
    </source>
</evidence>
<dbReference type="OrthoDB" id="40579at2759"/>
<dbReference type="EMBL" id="JARK01000065">
    <property type="protein sequence ID" value="EYC44305.1"/>
    <property type="molecule type" value="Genomic_DNA"/>
</dbReference>
<gene>
    <name evidence="1" type="primary">Acey_s0465.g1942</name>
    <name evidence="1" type="ORF">Y032_0465g1942</name>
</gene>
<protein>
    <recommendedName>
        <fullName evidence="3">Haloacid dehalogenase-like hydrolase</fullName>
    </recommendedName>
</protein>
<evidence type="ECO:0008006" key="3">
    <source>
        <dbReference type="Google" id="ProtNLM"/>
    </source>
</evidence>
<proteinExistence type="predicted"/>
<comment type="caution">
    <text evidence="1">The sequence shown here is derived from an EMBL/GenBank/DDBJ whole genome shotgun (WGS) entry which is preliminary data.</text>
</comment>
<dbReference type="Pfam" id="PF13419">
    <property type="entry name" value="HAD_2"/>
    <property type="match status" value="1"/>
</dbReference>
<evidence type="ECO:0000313" key="1">
    <source>
        <dbReference type="EMBL" id="EYC44305.1"/>
    </source>
</evidence>
<sequence>MAVTHVIFDFDGLLVDTESCYTIANQKMMRKFGREFTPEHNAMIMGRKEDEAFSILLKAVGIEDKITPKEYIKEYDIMLADMFLKCKAMPGAEKLVRHFCKKEERTPQQRNGQVFWAPVGQMNANGAGEL</sequence>
<accession>A0A016WXA8</accession>
<dbReference type="InterPro" id="IPR036412">
    <property type="entry name" value="HAD-like_sf"/>
</dbReference>
<name>A0A016WXA8_9BILA</name>
<dbReference type="AlphaFoldDB" id="A0A016WXA8"/>
<dbReference type="STRING" id="53326.A0A016WXA8"/>
<dbReference type="PANTHER" id="PTHR18901:SF38">
    <property type="entry name" value="PSEUDOURIDINE-5'-PHOSPHATASE"/>
    <property type="match status" value="1"/>
</dbReference>
<dbReference type="InterPro" id="IPR023198">
    <property type="entry name" value="PGP-like_dom2"/>
</dbReference>
<dbReference type="Proteomes" id="UP000024635">
    <property type="component" value="Unassembled WGS sequence"/>
</dbReference>